<dbReference type="OMA" id="SEWAYAF"/>
<dbReference type="InParanoid" id="K5X2I2"/>
<protein>
    <submittedName>
        <fullName evidence="1">Uncharacterized protein</fullName>
    </submittedName>
</protein>
<keyword evidence="2" id="KW-1185">Reference proteome</keyword>
<proteinExistence type="predicted"/>
<evidence type="ECO:0000313" key="2">
    <source>
        <dbReference type="Proteomes" id="UP000008493"/>
    </source>
</evidence>
<dbReference type="KEGG" id="abp:AGABI1DRAFT108204"/>
<dbReference type="GeneID" id="18822528"/>
<gene>
    <name evidence="1" type="ORF">AGABI1DRAFT_108204</name>
</gene>
<accession>K5X2I2</accession>
<reference evidence="2" key="1">
    <citation type="journal article" date="2012" name="Proc. Natl. Acad. Sci. U.S.A.">
        <title>Genome sequence of the button mushroom Agaricus bisporus reveals mechanisms governing adaptation to a humic-rich ecological niche.</title>
        <authorList>
            <person name="Morin E."/>
            <person name="Kohler A."/>
            <person name="Baker A.R."/>
            <person name="Foulongne-Oriol M."/>
            <person name="Lombard V."/>
            <person name="Nagy L.G."/>
            <person name="Ohm R.A."/>
            <person name="Patyshakuliyeva A."/>
            <person name="Brun A."/>
            <person name="Aerts A.L."/>
            <person name="Bailey A.M."/>
            <person name="Billette C."/>
            <person name="Coutinho P.M."/>
            <person name="Deakin G."/>
            <person name="Doddapaneni H."/>
            <person name="Floudas D."/>
            <person name="Grimwood J."/>
            <person name="Hilden K."/>
            <person name="Kuees U."/>
            <person name="LaButti K.M."/>
            <person name="Lapidus A."/>
            <person name="Lindquist E.A."/>
            <person name="Lucas S.M."/>
            <person name="Murat C."/>
            <person name="Riley R.W."/>
            <person name="Salamov A.A."/>
            <person name="Schmutz J."/>
            <person name="Subramanian V."/>
            <person name="Woesten H.A.B."/>
            <person name="Xu J."/>
            <person name="Eastwood D.C."/>
            <person name="Foster G.D."/>
            <person name="Sonnenberg A.S."/>
            <person name="Cullen D."/>
            <person name="de Vries R.P."/>
            <person name="Lundell T."/>
            <person name="Hibbett D.S."/>
            <person name="Henrissat B."/>
            <person name="Burton K.S."/>
            <person name="Kerrigan R.W."/>
            <person name="Challen M.P."/>
            <person name="Grigoriev I.V."/>
            <person name="Martin F."/>
        </authorList>
    </citation>
    <scope>NUCLEOTIDE SEQUENCE [LARGE SCALE GENOMIC DNA]</scope>
    <source>
        <strain evidence="2">JB137-S8 / ATCC MYA-4627 / FGSC 10392</strain>
    </source>
</reference>
<dbReference type="RefSeq" id="XP_007332011.1">
    <property type="nucleotide sequence ID" value="XM_007331949.1"/>
</dbReference>
<dbReference type="HOGENOM" id="CLU_2170282_0_0_1"/>
<evidence type="ECO:0000313" key="1">
    <source>
        <dbReference type="EMBL" id="EKM77368.1"/>
    </source>
</evidence>
<name>K5X2I2_AGABU</name>
<organism evidence="1 2">
    <name type="scientific">Agaricus bisporus var. burnettii (strain JB137-S8 / ATCC MYA-4627 / FGSC 10392)</name>
    <name type="common">White button mushroom</name>
    <dbReference type="NCBI Taxonomy" id="597362"/>
    <lineage>
        <taxon>Eukaryota</taxon>
        <taxon>Fungi</taxon>
        <taxon>Dikarya</taxon>
        <taxon>Basidiomycota</taxon>
        <taxon>Agaricomycotina</taxon>
        <taxon>Agaricomycetes</taxon>
        <taxon>Agaricomycetidae</taxon>
        <taxon>Agaricales</taxon>
        <taxon>Agaricineae</taxon>
        <taxon>Agaricaceae</taxon>
        <taxon>Agaricus</taxon>
    </lineage>
</organism>
<sequence length="110" mass="12085">MALTGPSSEWAYAFGVDLPAGTKRGADIHLVSGLRLDKLYQACRRFYVERVEYNSLGIFAGDGRASSYAPKIPTVRIKAEQWSGGWHEIIKSGSGALSESECNFQPPLNY</sequence>
<dbReference type="Proteomes" id="UP000008493">
    <property type="component" value="Unassembled WGS sequence"/>
</dbReference>
<dbReference type="EMBL" id="JH971396">
    <property type="protein sequence ID" value="EKM77368.1"/>
    <property type="molecule type" value="Genomic_DNA"/>
</dbReference>
<dbReference type="AlphaFoldDB" id="K5X2I2"/>